<dbReference type="Proteomes" id="UP000230002">
    <property type="component" value="Unassembled WGS sequence"/>
</dbReference>
<organism evidence="2 3">
    <name type="scientific">Ganoderma sinense ZZ0214-1</name>
    <dbReference type="NCBI Taxonomy" id="1077348"/>
    <lineage>
        <taxon>Eukaryota</taxon>
        <taxon>Fungi</taxon>
        <taxon>Dikarya</taxon>
        <taxon>Basidiomycota</taxon>
        <taxon>Agaricomycotina</taxon>
        <taxon>Agaricomycetes</taxon>
        <taxon>Polyporales</taxon>
        <taxon>Polyporaceae</taxon>
        <taxon>Ganoderma</taxon>
    </lineage>
</organism>
<dbReference type="AlphaFoldDB" id="A0A2G8SLQ1"/>
<reference evidence="2 3" key="1">
    <citation type="journal article" date="2015" name="Sci. Rep.">
        <title>Chromosome-level genome map provides insights into diverse defense mechanisms in the medicinal fungus Ganoderma sinense.</title>
        <authorList>
            <person name="Zhu Y."/>
            <person name="Xu J."/>
            <person name="Sun C."/>
            <person name="Zhou S."/>
            <person name="Xu H."/>
            <person name="Nelson D.R."/>
            <person name="Qian J."/>
            <person name="Song J."/>
            <person name="Luo H."/>
            <person name="Xiang L."/>
            <person name="Li Y."/>
            <person name="Xu Z."/>
            <person name="Ji A."/>
            <person name="Wang L."/>
            <person name="Lu S."/>
            <person name="Hayward A."/>
            <person name="Sun W."/>
            <person name="Li X."/>
            <person name="Schwartz D.C."/>
            <person name="Wang Y."/>
            <person name="Chen S."/>
        </authorList>
    </citation>
    <scope>NUCLEOTIDE SEQUENCE [LARGE SCALE GENOMIC DNA]</scope>
    <source>
        <strain evidence="2 3">ZZ0214-1</strain>
    </source>
</reference>
<accession>A0A2G8SLQ1</accession>
<keyword evidence="3" id="KW-1185">Reference proteome</keyword>
<name>A0A2G8SLQ1_9APHY</name>
<evidence type="ECO:0000256" key="1">
    <source>
        <dbReference type="SAM" id="MobiDB-lite"/>
    </source>
</evidence>
<evidence type="ECO:0000313" key="3">
    <source>
        <dbReference type="Proteomes" id="UP000230002"/>
    </source>
</evidence>
<feature type="compositionally biased region" description="Acidic residues" evidence="1">
    <location>
        <begin position="159"/>
        <end position="171"/>
    </location>
</feature>
<dbReference type="OrthoDB" id="2755983at2759"/>
<dbReference type="STRING" id="1077348.A0A2G8SLQ1"/>
<gene>
    <name evidence="2" type="ORF">GSI_03474</name>
</gene>
<comment type="caution">
    <text evidence="2">The sequence shown here is derived from an EMBL/GenBank/DDBJ whole genome shotgun (WGS) entry which is preliminary data.</text>
</comment>
<evidence type="ECO:0000313" key="2">
    <source>
        <dbReference type="EMBL" id="PIL34694.1"/>
    </source>
</evidence>
<protein>
    <submittedName>
        <fullName evidence="2">Uncharacterized protein</fullName>
    </submittedName>
</protein>
<dbReference type="EMBL" id="AYKW01000005">
    <property type="protein sequence ID" value="PIL34694.1"/>
    <property type="molecule type" value="Genomic_DNA"/>
</dbReference>
<feature type="region of interest" description="Disordered" evidence="1">
    <location>
        <begin position="124"/>
        <end position="171"/>
    </location>
</feature>
<feature type="compositionally biased region" description="Acidic residues" evidence="1">
    <location>
        <begin position="141"/>
        <end position="151"/>
    </location>
</feature>
<proteinExistence type="predicted"/>
<sequence length="171" mass="18659">MPVHRSTHRATTTPSRTTEILVVELQVCIHQLMDQKSKDLTGDRRERMRWSAKGCAWNIIIRGGKILKGCPTYAGVRFGNLSDVPGGQPVMELLLSLWTSGMLRFEDASEDDVDLAVSNPTAILPGAPLTTPQPTAAETIEGAEDPEDPIEDAVWSSEAEGETSEIDEITD</sequence>